<reference evidence="2" key="1">
    <citation type="journal article" date="2020" name="Stud. Mycol.">
        <title>101 Dothideomycetes genomes: a test case for predicting lifestyles and emergence of pathogens.</title>
        <authorList>
            <person name="Haridas S."/>
            <person name="Albert R."/>
            <person name="Binder M."/>
            <person name="Bloem J."/>
            <person name="Labutti K."/>
            <person name="Salamov A."/>
            <person name="Andreopoulos B."/>
            <person name="Baker S."/>
            <person name="Barry K."/>
            <person name="Bills G."/>
            <person name="Bluhm B."/>
            <person name="Cannon C."/>
            <person name="Castanera R."/>
            <person name="Culley D."/>
            <person name="Daum C."/>
            <person name="Ezra D."/>
            <person name="Gonzalez J."/>
            <person name="Henrissat B."/>
            <person name="Kuo A."/>
            <person name="Liang C."/>
            <person name="Lipzen A."/>
            <person name="Lutzoni F."/>
            <person name="Magnuson J."/>
            <person name="Mondo S."/>
            <person name="Nolan M."/>
            <person name="Ohm R."/>
            <person name="Pangilinan J."/>
            <person name="Park H.-J."/>
            <person name="Ramirez L."/>
            <person name="Alfaro M."/>
            <person name="Sun H."/>
            <person name="Tritt A."/>
            <person name="Yoshinaga Y."/>
            <person name="Zwiers L.-H."/>
            <person name="Turgeon B."/>
            <person name="Goodwin S."/>
            <person name="Spatafora J."/>
            <person name="Crous P."/>
            <person name="Grigoriev I."/>
        </authorList>
    </citation>
    <scope>NUCLEOTIDE SEQUENCE</scope>
    <source>
        <strain evidence="2">CBS 675.92</strain>
    </source>
</reference>
<sequence>MPKYNTIQASIIDNLWSAKPSSIGTSVELLLPLANPQGFRAWYPQPVRPPTAEMTCQYCGLPLATMQRRHAASHMLNCHSLSNGVSFCYDCAEFMDEVPRALGQEKNVTAIHARSSKDRADTLCGIVYWRDLVIRPGRCPFCDNGKDWIDAIKTRDHIQSYLRRVPGGSFCCPHHLCHQQQGSGENLTDHLISAYGIWVQSRLHSSSEKDSPEPLCGGRMSPQSCD</sequence>
<proteinExistence type="predicted"/>
<accession>A0A6A5U9S6</accession>
<evidence type="ECO:0000313" key="2">
    <source>
        <dbReference type="EMBL" id="KAF1957877.1"/>
    </source>
</evidence>
<keyword evidence="3" id="KW-1185">Reference proteome</keyword>
<dbReference type="Proteomes" id="UP000800035">
    <property type="component" value="Unassembled WGS sequence"/>
</dbReference>
<dbReference type="EMBL" id="ML976988">
    <property type="protein sequence ID" value="KAF1957877.1"/>
    <property type="molecule type" value="Genomic_DNA"/>
</dbReference>
<organism evidence="2 3">
    <name type="scientific">Byssothecium circinans</name>
    <dbReference type="NCBI Taxonomy" id="147558"/>
    <lineage>
        <taxon>Eukaryota</taxon>
        <taxon>Fungi</taxon>
        <taxon>Dikarya</taxon>
        <taxon>Ascomycota</taxon>
        <taxon>Pezizomycotina</taxon>
        <taxon>Dothideomycetes</taxon>
        <taxon>Pleosporomycetidae</taxon>
        <taxon>Pleosporales</taxon>
        <taxon>Massarineae</taxon>
        <taxon>Massarinaceae</taxon>
        <taxon>Byssothecium</taxon>
    </lineage>
</organism>
<feature type="region of interest" description="Disordered" evidence="1">
    <location>
        <begin position="206"/>
        <end position="226"/>
    </location>
</feature>
<dbReference type="AlphaFoldDB" id="A0A6A5U9S6"/>
<evidence type="ECO:0000313" key="3">
    <source>
        <dbReference type="Proteomes" id="UP000800035"/>
    </source>
</evidence>
<gene>
    <name evidence="2" type="ORF">CC80DRAFT_35316</name>
</gene>
<dbReference type="OrthoDB" id="3776655at2759"/>
<evidence type="ECO:0000256" key="1">
    <source>
        <dbReference type="SAM" id="MobiDB-lite"/>
    </source>
</evidence>
<protein>
    <submittedName>
        <fullName evidence="2">Uncharacterized protein</fullName>
    </submittedName>
</protein>
<name>A0A6A5U9S6_9PLEO</name>